<evidence type="ECO:0000259" key="4">
    <source>
        <dbReference type="PROSITE" id="PS50932"/>
    </source>
</evidence>
<sequence length="353" mass="36859">MTTSSTTGTAAAAPAGRARLEDVAARVGVSVATVSRVANGRPGVAAEVRQAVMTAMDELGYARPDRPGAARGQVGVVIPDLVNPIFPAMAQAVSTLLARERYVPALCPLPGGGITEDEHVQMLLDHQVRGIVFVCAAHADTEADQERYARLRARGLPHVFVNGTRRPLTAPCVAVDDAAAVASAVRHLAALGHERVGLVVGPDRFVPNRLKEEGFRRALAEHLGVVEAAADHAVAVGMHTVEGGRAAADELLDRGCTGLVGVSDVMALGAVRAARSRGLRVPEDVSVTGFDDSPLMAHTDPPLTTLRQPVAEMAEAAVTALTAQLTGRPPALQEVLFDAELVVRGSTARAPRR</sequence>
<dbReference type="SUPFAM" id="SSF47413">
    <property type="entry name" value="lambda repressor-like DNA-binding domains"/>
    <property type="match status" value="1"/>
</dbReference>
<evidence type="ECO:0000313" key="5">
    <source>
        <dbReference type="EMBL" id="ROP26995.1"/>
    </source>
</evidence>
<dbReference type="Pfam" id="PF13377">
    <property type="entry name" value="Peripla_BP_3"/>
    <property type="match status" value="1"/>
</dbReference>
<dbReference type="PANTHER" id="PTHR30146:SF153">
    <property type="entry name" value="LACTOSE OPERON REPRESSOR"/>
    <property type="match status" value="1"/>
</dbReference>
<dbReference type="Proteomes" id="UP000276232">
    <property type="component" value="Unassembled WGS sequence"/>
</dbReference>
<feature type="domain" description="HTH lacI-type" evidence="4">
    <location>
        <begin position="18"/>
        <end position="72"/>
    </location>
</feature>
<dbReference type="InParanoid" id="A0A3N1G9T2"/>
<accession>A0A3N1G9T2</accession>
<dbReference type="InterPro" id="IPR000843">
    <property type="entry name" value="HTH_LacI"/>
</dbReference>
<dbReference type="PROSITE" id="PS50932">
    <property type="entry name" value="HTH_LACI_2"/>
    <property type="match status" value="1"/>
</dbReference>
<keyword evidence="6" id="KW-1185">Reference proteome</keyword>
<dbReference type="Gene3D" id="1.10.260.40">
    <property type="entry name" value="lambda repressor-like DNA-binding domains"/>
    <property type="match status" value="1"/>
</dbReference>
<dbReference type="GO" id="GO:0003700">
    <property type="term" value="F:DNA-binding transcription factor activity"/>
    <property type="evidence" value="ECO:0007669"/>
    <property type="project" value="TreeGrafter"/>
</dbReference>
<dbReference type="GO" id="GO:0000976">
    <property type="term" value="F:transcription cis-regulatory region binding"/>
    <property type="evidence" value="ECO:0007669"/>
    <property type="project" value="TreeGrafter"/>
</dbReference>
<proteinExistence type="predicted"/>
<keyword evidence="1" id="KW-0805">Transcription regulation</keyword>
<evidence type="ECO:0000256" key="2">
    <source>
        <dbReference type="ARBA" id="ARBA00023125"/>
    </source>
</evidence>
<comment type="caution">
    <text evidence="5">The sequence shown here is derived from an EMBL/GenBank/DDBJ whole genome shotgun (WGS) entry which is preliminary data.</text>
</comment>
<organism evidence="5 6">
    <name type="scientific">Pseudokineococcus lusitanus</name>
    <dbReference type="NCBI Taxonomy" id="763993"/>
    <lineage>
        <taxon>Bacteria</taxon>
        <taxon>Bacillati</taxon>
        <taxon>Actinomycetota</taxon>
        <taxon>Actinomycetes</taxon>
        <taxon>Kineosporiales</taxon>
        <taxon>Kineosporiaceae</taxon>
        <taxon>Pseudokineococcus</taxon>
    </lineage>
</organism>
<dbReference type="PANTHER" id="PTHR30146">
    <property type="entry name" value="LACI-RELATED TRANSCRIPTIONAL REPRESSOR"/>
    <property type="match status" value="1"/>
</dbReference>
<name>A0A3N1G9T2_9ACTN</name>
<evidence type="ECO:0000256" key="1">
    <source>
        <dbReference type="ARBA" id="ARBA00023015"/>
    </source>
</evidence>
<dbReference type="CDD" id="cd01392">
    <property type="entry name" value="HTH_LacI"/>
    <property type="match status" value="1"/>
</dbReference>
<dbReference type="SUPFAM" id="SSF53822">
    <property type="entry name" value="Periplasmic binding protein-like I"/>
    <property type="match status" value="1"/>
</dbReference>
<keyword evidence="3" id="KW-0804">Transcription</keyword>
<dbReference type="AlphaFoldDB" id="A0A3N1G9T2"/>
<gene>
    <name evidence="5" type="ORF">EDC03_2923</name>
</gene>
<dbReference type="EMBL" id="RJKN01000008">
    <property type="protein sequence ID" value="ROP26995.1"/>
    <property type="molecule type" value="Genomic_DNA"/>
</dbReference>
<dbReference type="OrthoDB" id="3324394at2"/>
<protein>
    <submittedName>
        <fullName evidence="5">LacI family transcriptional regulator</fullName>
    </submittedName>
</protein>
<dbReference type="RefSeq" id="WP_123380998.1">
    <property type="nucleotide sequence ID" value="NZ_RJKN01000008.1"/>
</dbReference>
<dbReference type="InterPro" id="IPR046335">
    <property type="entry name" value="LacI/GalR-like_sensor"/>
</dbReference>
<dbReference type="Pfam" id="PF00356">
    <property type="entry name" value="LacI"/>
    <property type="match status" value="1"/>
</dbReference>
<dbReference type="Gene3D" id="3.40.50.2300">
    <property type="match status" value="2"/>
</dbReference>
<evidence type="ECO:0000256" key="3">
    <source>
        <dbReference type="ARBA" id="ARBA00023163"/>
    </source>
</evidence>
<reference evidence="5 6" key="1">
    <citation type="journal article" date="2015" name="Stand. Genomic Sci.">
        <title>Genomic Encyclopedia of Bacterial and Archaeal Type Strains, Phase III: the genomes of soil and plant-associated and newly described type strains.</title>
        <authorList>
            <person name="Whitman W.B."/>
            <person name="Woyke T."/>
            <person name="Klenk H.P."/>
            <person name="Zhou Y."/>
            <person name="Lilburn T.G."/>
            <person name="Beck B.J."/>
            <person name="De Vos P."/>
            <person name="Vandamme P."/>
            <person name="Eisen J.A."/>
            <person name="Garrity G."/>
            <person name="Hugenholtz P."/>
            <person name="Kyrpides N.C."/>
        </authorList>
    </citation>
    <scope>NUCLEOTIDE SEQUENCE [LARGE SCALE GENOMIC DNA]</scope>
    <source>
        <strain evidence="5 6">CECT 7306</strain>
    </source>
</reference>
<dbReference type="SMART" id="SM00354">
    <property type="entry name" value="HTH_LACI"/>
    <property type="match status" value="1"/>
</dbReference>
<keyword evidence="2" id="KW-0238">DNA-binding</keyword>
<evidence type="ECO:0000313" key="6">
    <source>
        <dbReference type="Proteomes" id="UP000276232"/>
    </source>
</evidence>
<dbReference type="InterPro" id="IPR010982">
    <property type="entry name" value="Lambda_DNA-bd_dom_sf"/>
</dbReference>
<dbReference type="InterPro" id="IPR028082">
    <property type="entry name" value="Peripla_BP_I"/>
</dbReference>